<keyword evidence="2 4" id="KW-0689">Ribosomal protein</keyword>
<evidence type="ECO:0000313" key="6">
    <source>
        <dbReference type="Proteomes" id="UP000176705"/>
    </source>
</evidence>
<name>A0A1G2LBI1_9BACT</name>
<proteinExistence type="inferred from homology"/>
<dbReference type="InterPro" id="IPR013025">
    <property type="entry name" value="Ribosomal_uL23-like"/>
</dbReference>
<dbReference type="GO" id="GO:0003735">
    <property type="term" value="F:structural constituent of ribosome"/>
    <property type="evidence" value="ECO:0007669"/>
    <property type="project" value="InterPro"/>
</dbReference>
<dbReference type="GO" id="GO:0005840">
    <property type="term" value="C:ribosome"/>
    <property type="evidence" value="ECO:0007669"/>
    <property type="project" value="UniProtKB-KW"/>
</dbReference>
<keyword evidence="4" id="KW-0694">RNA-binding</keyword>
<dbReference type="AlphaFoldDB" id="A0A1G2LBI1"/>
<dbReference type="GO" id="GO:0019843">
    <property type="term" value="F:rRNA binding"/>
    <property type="evidence" value="ECO:0007669"/>
    <property type="project" value="UniProtKB-UniRule"/>
</dbReference>
<evidence type="ECO:0000313" key="5">
    <source>
        <dbReference type="EMBL" id="OHA08996.1"/>
    </source>
</evidence>
<dbReference type="NCBIfam" id="NF004363">
    <property type="entry name" value="PRK05738.2-4"/>
    <property type="match status" value="1"/>
</dbReference>
<organism evidence="5 6">
    <name type="scientific">Candidatus Sungbacteria bacterium RIFCSPLOWO2_01_FULL_59_16</name>
    <dbReference type="NCBI Taxonomy" id="1802280"/>
    <lineage>
        <taxon>Bacteria</taxon>
        <taxon>Candidatus Sungiibacteriota</taxon>
    </lineage>
</organism>
<dbReference type="STRING" id="1802280.A3B37_03065"/>
<dbReference type="HAMAP" id="MF_01369_B">
    <property type="entry name" value="Ribosomal_uL23_B"/>
    <property type="match status" value="1"/>
</dbReference>
<keyword evidence="3 4" id="KW-0687">Ribonucleoprotein</keyword>
<dbReference type="InterPro" id="IPR012678">
    <property type="entry name" value="Ribosomal_uL23/eL15/eS24_sf"/>
</dbReference>
<dbReference type="GO" id="GO:1990904">
    <property type="term" value="C:ribonucleoprotein complex"/>
    <property type="evidence" value="ECO:0007669"/>
    <property type="project" value="UniProtKB-KW"/>
</dbReference>
<dbReference type="SUPFAM" id="SSF54189">
    <property type="entry name" value="Ribosomal proteins S24e, L23 and L15e"/>
    <property type="match status" value="1"/>
</dbReference>
<dbReference type="Gene3D" id="3.30.70.330">
    <property type="match status" value="1"/>
</dbReference>
<dbReference type="Proteomes" id="UP000176705">
    <property type="component" value="Unassembled WGS sequence"/>
</dbReference>
<comment type="caution">
    <text evidence="5">The sequence shown here is derived from an EMBL/GenBank/DDBJ whole genome shotgun (WGS) entry which is preliminary data.</text>
</comment>
<dbReference type="EMBL" id="MHQS01000008">
    <property type="protein sequence ID" value="OHA08996.1"/>
    <property type="molecule type" value="Genomic_DNA"/>
</dbReference>
<evidence type="ECO:0000256" key="1">
    <source>
        <dbReference type="ARBA" id="ARBA00006700"/>
    </source>
</evidence>
<evidence type="ECO:0000256" key="2">
    <source>
        <dbReference type="ARBA" id="ARBA00022980"/>
    </source>
</evidence>
<protein>
    <recommendedName>
        <fullName evidence="4">Large ribosomal subunit protein uL23</fullName>
    </recommendedName>
</protein>
<dbReference type="Pfam" id="PF00276">
    <property type="entry name" value="Ribosomal_L23"/>
    <property type="match status" value="1"/>
</dbReference>
<gene>
    <name evidence="4" type="primary">rplW</name>
    <name evidence="5" type="ORF">A3B37_03065</name>
</gene>
<evidence type="ECO:0000256" key="4">
    <source>
        <dbReference type="HAMAP-Rule" id="MF_01369"/>
    </source>
</evidence>
<sequence>MGVVIAPHVTEKASLASGRGWYAFRVRADANKIIVKRAVEDRYGVTVERVRILRRRPKRIRLGRIEGRTPGFKKAMVKVKAGQTIELT</sequence>
<reference evidence="5 6" key="1">
    <citation type="journal article" date="2016" name="Nat. Commun.">
        <title>Thousands of microbial genomes shed light on interconnected biogeochemical processes in an aquifer system.</title>
        <authorList>
            <person name="Anantharaman K."/>
            <person name="Brown C.T."/>
            <person name="Hug L.A."/>
            <person name="Sharon I."/>
            <person name="Castelle C.J."/>
            <person name="Probst A.J."/>
            <person name="Thomas B.C."/>
            <person name="Singh A."/>
            <person name="Wilkins M.J."/>
            <person name="Karaoz U."/>
            <person name="Brodie E.L."/>
            <person name="Williams K.H."/>
            <person name="Hubbard S.S."/>
            <person name="Banfield J.F."/>
        </authorList>
    </citation>
    <scope>NUCLEOTIDE SEQUENCE [LARGE SCALE GENOMIC DNA]</scope>
</reference>
<comment type="similarity">
    <text evidence="1 4">Belongs to the universal ribosomal protein uL23 family.</text>
</comment>
<comment type="subunit">
    <text evidence="4">Part of the 50S ribosomal subunit. Contacts protein L29, and trigger factor when it is bound to the ribosome.</text>
</comment>
<keyword evidence="4" id="KW-0699">rRNA-binding</keyword>
<dbReference type="GO" id="GO:0006412">
    <property type="term" value="P:translation"/>
    <property type="evidence" value="ECO:0007669"/>
    <property type="project" value="UniProtKB-UniRule"/>
</dbReference>
<accession>A0A1G2LBI1</accession>
<comment type="function">
    <text evidence="4">One of the early assembly proteins it binds 23S rRNA. One of the proteins that surrounds the polypeptide exit tunnel on the outside of the ribosome. Forms the main docking site for trigger factor binding to the ribosome.</text>
</comment>
<dbReference type="InterPro" id="IPR012677">
    <property type="entry name" value="Nucleotide-bd_a/b_plait_sf"/>
</dbReference>
<evidence type="ECO:0000256" key="3">
    <source>
        <dbReference type="ARBA" id="ARBA00023274"/>
    </source>
</evidence>